<accession>A0A131YEG8</accession>
<evidence type="ECO:0008006" key="3">
    <source>
        <dbReference type="Google" id="ProtNLM"/>
    </source>
</evidence>
<evidence type="ECO:0000256" key="1">
    <source>
        <dbReference type="SAM" id="SignalP"/>
    </source>
</evidence>
<sequence>MKFLLLVFLTVAVISTASLINADKGPDGHRCQRPKREAIPPGKGPVTGAAFNATINVKWGYNPDDCMCSRYRWHNYTRFEDLRLFASCRECTLNCTDKEPEKECEGFD</sequence>
<keyword evidence="1" id="KW-0732">Signal</keyword>
<protein>
    <recommendedName>
        <fullName evidence="3">Pancreatic trypsin inhibitor</fullName>
    </recommendedName>
</protein>
<organism evidence="2">
    <name type="scientific">Rhipicephalus appendiculatus</name>
    <name type="common">Brown ear tick</name>
    <dbReference type="NCBI Taxonomy" id="34631"/>
    <lineage>
        <taxon>Eukaryota</taxon>
        <taxon>Metazoa</taxon>
        <taxon>Ecdysozoa</taxon>
        <taxon>Arthropoda</taxon>
        <taxon>Chelicerata</taxon>
        <taxon>Arachnida</taxon>
        <taxon>Acari</taxon>
        <taxon>Parasitiformes</taxon>
        <taxon>Ixodida</taxon>
        <taxon>Ixodoidea</taxon>
        <taxon>Ixodidae</taxon>
        <taxon>Rhipicephalinae</taxon>
        <taxon>Rhipicephalus</taxon>
        <taxon>Rhipicephalus</taxon>
    </lineage>
</organism>
<dbReference type="EMBL" id="GEDV01012081">
    <property type="protein sequence ID" value="JAP76476.1"/>
    <property type="molecule type" value="Transcribed_RNA"/>
</dbReference>
<feature type="signal peptide" evidence="1">
    <location>
        <begin position="1"/>
        <end position="22"/>
    </location>
</feature>
<evidence type="ECO:0000313" key="2">
    <source>
        <dbReference type="EMBL" id="JAP76476.1"/>
    </source>
</evidence>
<name>A0A131YEG8_RHIAP</name>
<proteinExistence type="predicted"/>
<reference evidence="2" key="1">
    <citation type="journal article" date="2016" name="Ticks Tick Borne Dis.">
        <title>De novo assembly and annotation of the salivary gland transcriptome of Rhipicephalus appendiculatus male and female ticks during blood feeding.</title>
        <authorList>
            <person name="de Castro M.H."/>
            <person name="de Klerk D."/>
            <person name="Pienaar R."/>
            <person name="Latif A.A."/>
            <person name="Rees D.J."/>
            <person name="Mans B.J."/>
        </authorList>
    </citation>
    <scope>NUCLEOTIDE SEQUENCE</scope>
    <source>
        <tissue evidence="2">Salivary glands</tissue>
    </source>
</reference>
<dbReference type="AlphaFoldDB" id="A0A131YEG8"/>
<feature type="chain" id="PRO_5007284801" description="Pancreatic trypsin inhibitor" evidence="1">
    <location>
        <begin position="23"/>
        <end position="108"/>
    </location>
</feature>